<dbReference type="EMBL" id="CAJHNH020007590">
    <property type="protein sequence ID" value="CAG5134798.1"/>
    <property type="molecule type" value="Genomic_DNA"/>
</dbReference>
<organism evidence="1 2">
    <name type="scientific">Candidula unifasciata</name>
    <dbReference type="NCBI Taxonomy" id="100452"/>
    <lineage>
        <taxon>Eukaryota</taxon>
        <taxon>Metazoa</taxon>
        <taxon>Spiralia</taxon>
        <taxon>Lophotrochozoa</taxon>
        <taxon>Mollusca</taxon>
        <taxon>Gastropoda</taxon>
        <taxon>Heterobranchia</taxon>
        <taxon>Euthyneura</taxon>
        <taxon>Panpulmonata</taxon>
        <taxon>Eupulmonata</taxon>
        <taxon>Stylommatophora</taxon>
        <taxon>Helicina</taxon>
        <taxon>Helicoidea</taxon>
        <taxon>Geomitridae</taxon>
        <taxon>Candidula</taxon>
    </lineage>
</organism>
<comment type="caution">
    <text evidence="1">The sequence shown here is derived from an EMBL/GenBank/DDBJ whole genome shotgun (WGS) entry which is preliminary data.</text>
</comment>
<evidence type="ECO:0000313" key="2">
    <source>
        <dbReference type="Proteomes" id="UP000678393"/>
    </source>
</evidence>
<name>A0A8S4A304_9EUPU</name>
<dbReference type="OrthoDB" id="504708at2759"/>
<dbReference type="AlphaFoldDB" id="A0A8S4A304"/>
<proteinExistence type="predicted"/>
<sequence>MARAGHEIASGTLTDALPIGGLDADYNDTVKEIDGLRKKVLQETKSQELYDSLVGFRAPSMRTTQDVQFQVLKDNQFLYDSSISNIEIYSARSPVWPYTMDFGVVQCPNPPCPSRNYSGLWEMPVNSWLGEDGQSCSYVDSCSVGVNGFTAEESDWYDLFKNNFEEHFYPAKAPMHISMRTSTPTENQQLEQAMVRWLEDTLSSYNNVWLVTHKMVIDWMRDPLTNSQMLAQKWGC</sequence>
<evidence type="ECO:0000313" key="1">
    <source>
        <dbReference type="EMBL" id="CAG5134798.1"/>
    </source>
</evidence>
<dbReference type="Proteomes" id="UP000678393">
    <property type="component" value="Unassembled WGS sequence"/>
</dbReference>
<dbReference type="InterPro" id="IPR011330">
    <property type="entry name" value="Glyco_hydro/deAcase_b/a-brl"/>
</dbReference>
<dbReference type="PANTHER" id="PTHR45985">
    <property type="match status" value="1"/>
</dbReference>
<reference evidence="1" key="1">
    <citation type="submission" date="2021-04" db="EMBL/GenBank/DDBJ databases">
        <authorList>
            <consortium name="Molecular Ecology Group"/>
        </authorList>
    </citation>
    <scope>NUCLEOTIDE SEQUENCE</scope>
</reference>
<dbReference type="Gene3D" id="3.20.20.370">
    <property type="entry name" value="Glycoside hydrolase/deacetylase"/>
    <property type="match status" value="1"/>
</dbReference>
<dbReference type="SUPFAM" id="SSF88713">
    <property type="entry name" value="Glycoside hydrolase/deacetylase"/>
    <property type="match status" value="1"/>
</dbReference>
<dbReference type="GO" id="GO:0005975">
    <property type="term" value="P:carbohydrate metabolic process"/>
    <property type="evidence" value="ECO:0007669"/>
    <property type="project" value="InterPro"/>
</dbReference>
<accession>A0A8S4A304</accession>
<keyword evidence="2" id="KW-1185">Reference proteome</keyword>
<dbReference type="InterPro" id="IPR052740">
    <property type="entry name" value="CE4"/>
</dbReference>
<dbReference type="PANTHER" id="PTHR45985:SF3">
    <property type="entry name" value="CHITIN DEACETYLASE-LIKE 4"/>
    <property type="match status" value="1"/>
</dbReference>
<gene>
    <name evidence="1" type="ORF">CUNI_LOCUS20356</name>
</gene>
<protein>
    <submittedName>
        <fullName evidence="1">Uncharacterized protein</fullName>
    </submittedName>
</protein>